<reference evidence="1" key="1">
    <citation type="journal article" date="2015" name="Nature">
        <title>Complex archaea that bridge the gap between prokaryotes and eukaryotes.</title>
        <authorList>
            <person name="Spang A."/>
            <person name="Saw J.H."/>
            <person name="Jorgensen S.L."/>
            <person name="Zaremba-Niedzwiedzka K."/>
            <person name="Martijn J."/>
            <person name="Lind A.E."/>
            <person name="van Eijk R."/>
            <person name="Schleper C."/>
            <person name="Guy L."/>
            <person name="Ettema T.J."/>
        </authorList>
    </citation>
    <scope>NUCLEOTIDE SEQUENCE</scope>
</reference>
<dbReference type="AlphaFoldDB" id="A0A0F9RUY0"/>
<protein>
    <submittedName>
        <fullName evidence="1">Uncharacterized protein</fullName>
    </submittedName>
</protein>
<gene>
    <name evidence="1" type="ORF">LCGC14_0929840</name>
</gene>
<sequence>GKSGAGLAGNPLVWHPTILPVLVGAASFYVQIAAATGQTYFAHFDYIELPTTSVT</sequence>
<feature type="non-terminal residue" evidence="1">
    <location>
        <position position="1"/>
    </location>
</feature>
<comment type="caution">
    <text evidence="1">The sequence shown here is derived from an EMBL/GenBank/DDBJ whole genome shotgun (WGS) entry which is preliminary data.</text>
</comment>
<evidence type="ECO:0000313" key="1">
    <source>
        <dbReference type="EMBL" id="KKN21013.1"/>
    </source>
</evidence>
<dbReference type="EMBL" id="LAZR01003188">
    <property type="protein sequence ID" value="KKN21013.1"/>
    <property type="molecule type" value="Genomic_DNA"/>
</dbReference>
<organism evidence="1">
    <name type="scientific">marine sediment metagenome</name>
    <dbReference type="NCBI Taxonomy" id="412755"/>
    <lineage>
        <taxon>unclassified sequences</taxon>
        <taxon>metagenomes</taxon>
        <taxon>ecological metagenomes</taxon>
    </lineage>
</organism>
<accession>A0A0F9RUY0</accession>
<proteinExistence type="predicted"/>
<name>A0A0F9RUY0_9ZZZZ</name>